<keyword evidence="2" id="KW-1185">Reference proteome</keyword>
<dbReference type="EMBL" id="JAFLWI010000005">
    <property type="protein sequence ID" value="MBO0481490.1"/>
    <property type="molecule type" value="Genomic_DNA"/>
</dbReference>
<accession>A0ABS3HYF8</accession>
<evidence type="ECO:0000313" key="1">
    <source>
        <dbReference type="EMBL" id="MBO0481490.1"/>
    </source>
</evidence>
<evidence type="ECO:0008006" key="3">
    <source>
        <dbReference type="Google" id="ProtNLM"/>
    </source>
</evidence>
<sequence>MEVKIRGIDPQYIQEIDRKVMEIRQKTNRNFSRNDYLKMLLRQDSEIDLINYKKAEFDLALDKMLVSNEELTASIENLTDVYERLFNLLLSEGGR</sequence>
<protein>
    <recommendedName>
        <fullName evidence="3">Control of competence regulator ComK, YlbF/YmcA</fullName>
    </recommendedName>
</protein>
<organism evidence="1 2">
    <name type="scientific">Candidatus Enterococcus courvalinii</name>
    <dbReference type="NCBI Taxonomy" id="2815329"/>
    <lineage>
        <taxon>Bacteria</taxon>
        <taxon>Bacillati</taxon>
        <taxon>Bacillota</taxon>
        <taxon>Bacilli</taxon>
        <taxon>Lactobacillales</taxon>
        <taxon>Enterococcaceae</taxon>
        <taxon>Enterococcus</taxon>
    </lineage>
</organism>
<name>A0ABS3HYF8_9ENTE</name>
<reference evidence="1 2" key="1">
    <citation type="submission" date="2021-03" db="EMBL/GenBank/DDBJ databases">
        <title>Enterococcal diversity collection.</title>
        <authorList>
            <person name="Gilmore M.S."/>
            <person name="Schwartzman J."/>
            <person name="Van Tyne D."/>
            <person name="Martin M."/>
            <person name="Earl A.M."/>
            <person name="Manson A.L."/>
            <person name="Straub T."/>
            <person name="Salamzade R."/>
            <person name="Saavedra J."/>
            <person name="Lebreton F."/>
            <person name="Prichula J."/>
            <person name="Schaufler K."/>
            <person name="Gaca A."/>
            <person name="Sgardioli B."/>
            <person name="Wagenaar J."/>
            <person name="Strong T."/>
        </authorList>
    </citation>
    <scope>NUCLEOTIDE SEQUENCE [LARGE SCALE GENOMIC DNA]</scope>
    <source>
        <strain evidence="1 2">MSG2901</strain>
    </source>
</reference>
<comment type="caution">
    <text evidence="1">The sequence shown here is derived from an EMBL/GenBank/DDBJ whole genome shotgun (WGS) entry which is preliminary data.</text>
</comment>
<proteinExistence type="predicted"/>
<gene>
    <name evidence="1" type="ORF">JZO71_04015</name>
</gene>
<dbReference type="Proteomes" id="UP000664832">
    <property type="component" value="Unassembled WGS sequence"/>
</dbReference>
<evidence type="ECO:0000313" key="2">
    <source>
        <dbReference type="Proteomes" id="UP000664832"/>
    </source>
</evidence>